<dbReference type="Proteomes" id="UP000828941">
    <property type="component" value="Chromosome 6"/>
</dbReference>
<sequence length="249" mass="28049">MEYLQRFWSSYQESIIEYISVSSGWIWSTHNYEAKVKGFLRGAIQANLAMRNLQKSLNHSLPFLCFLLLCPCGGPLVMTKELIPIGVLLDLTSPIGRMVDTCISMALHDFYTDHAHYKTRLLRRRRDSKNDVVKAAFAASDLIKNEKVHAIIGPQRSGQAKFIIELGSKSQVPIISFSATSPSLSPTGSRFFIRTAQDDCSQIKAIAAIVETYGWREIVLIYEDTEYGNGLIPYLNGALRRLTHECLTE</sequence>
<comment type="caution">
    <text evidence="1">The sequence shown here is derived from an EMBL/GenBank/DDBJ whole genome shotgun (WGS) entry which is preliminary data.</text>
</comment>
<accession>A0ACB9NJZ8</accession>
<evidence type="ECO:0000313" key="1">
    <source>
        <dbReference type="EMBL" id="KAI4335461.1"/>
    </source>
</evidence>
<keyword evidence="2" id="KW-1185">Reference proteome</keyword>
<reference evidence="1 2" key="1">
    <citation type="journal article" date="2022" name="DNA Res.">
        <title>Chromosomal-level genome assembly of the orchid tree Bauhinia variegata (Leguminosae; Cercidoideae) supports the allotetraploid origin hypothesis of Bauhinia.</title>
        <authorList>
            <person name="Zhong Y."/>
            <person name="Chen Y."/>
            <person name="Zheng D."/>
            <person name="Pang J."/>
            <person name="Liu Y."/>
            <person name="Luo S."/>
            <person name="Meng S."/>
            <person name="Qian L."/>
            <person name="Wei D."/>
            <person name="Dai S."/>
            <person name="Zhou R."/>
        </authorList>
    </citation>
    <scope>NUCLEOTIDE SEQUENCE [LARGE SCALE GENOMIC DNA]</scope>
    <source>
        <strain evidence="1">BV-YZ2020</strain>
    </source>
</reference>
<evidence type="ECO:0000313" key="2">
    <source>
        <dbReference type="Proteomes" id="UP000828941"/>
    </source>
</evidence>
<organism evidence="1 2">
    <name type="scientific">Bauhinia variegata</name>
    <name type="common">Purple orchid tree</name>
    <name type="synonym">Phanera variegata</name>
    <dbReference type="NCBI Taxonomy" id="167791"/>
    <lineage>
        <taxon>Eukaryota</taxon>
        <taxon>Viridiplantae</taxon>
        <taxon>Streptophyta</taxon>
        <taxon>Embryophyta</taxon>
        <taxon>Tracheophyta</taxon>
        <taxon>Spermatophyta</taxon>
        <taxon>Magnoliopsida</taxon>
        <taxon>eudicotyledons</taxon>
        <taxon>Gunneridae</taxon>
        <taxon>Pentapetalae</taxon>
        <taxon>rosids</taxon>
        <taxon>fabids</taxon>
        <taxon>Fabales</taxon>
        <taxon>Fabaceae</taxon>
        <taxon>Cercidoideae</taxon>
        <taxon>Cercideae</taxon>
        <taxon>Bauhiniinae</taxon>
        <taxon>Bauhinia</taxon>
    </lineage>
</organism>
<name>A0ACB9NJZ8_BAUVA</name>
<proteinExistence type="predicted"/>
<gene>
    <name evidence="1" type="ORF">L6164_014105</name>
</gene>
<protein>
    <submittedName>
        <fullName evidence="1">Uncharacterized protein</fullName>
    </submittedName>
</protein>
<dbReference type="EMBL" id="CM039431">
    <property type="protein sequence ID" value="KAI4335461.1"/>
    <property type="molecule type" value="Genomic_DNA"/>
</dbReference>